<evidence type="ECO:0008006" key="4">
    <source>
        <dbReference type="Google" id="ProtNLM"/>
    </source>
</evidence>
<dbReference type="Proteomes" id="UP001058974">
    <property type="component" value="Chromosome 1"/>
</dbReference>
<feature type="signal peptide" evidence="1">
    <location>
        <begin position="1"/>
        <end position="26"/>
    </location>
</feature>
<feature type="chain" id="PRO_5038942234" description="Mitochondrial protein" evidence="1">
    <location>
        <begin position="27"/>
        <end position="155"/>
    </location>
</feature>
<dbReference type="PANTHER" id="PTHR11439">
    <property type="entry name" value="GAG-POL-RELATED RETROTRANSPOSON"/>
    <property type="match status" value="1"/>
</dbReference>
<dbReference type="EMBL" id="JAMSHJ010000001">
    <property type="protein sequence ID" value="KAI5442039.1"/>
    <property type="molecule type" value="Genomic_DNA"/>
</dbReference>
<protein>
    <recommendedName>
        <fullName evidence="4">Mitochondrial protein</fullName>
    </recommendedName>
</protein>
<accession>A0A9D4YNS0</accession>
<dbReference type="PANTHER" id="PTHR11439:SF486">
    <property type="entry name" value="RLK (RECEPTOR-LIKE KINASE) PROTEIN, PUTATIVE-RELATED"/>
    <property type="match status" value="1"/>
</dbReference>
<keyword evidence="3" id="KW-1185">Reference proteome</keyword>
<gene>
    <name evidence="2" type="ORF">KIW84_011197</name>
</gene>
<comment type="caution">
    <text evidence="2">The sequence shown here is derived from an EMBL/GenBank/DDBJ whole genome shotgun (WGS) entry which is preliminary data.</text>
</comment>
<name>A0A9D4YNS0_PEA</name>
<sequence>MLKLSSHGGFVVWLSFLPLITKDLKAFGPINSPTHFEIFTPNYENTSHKRTPAHTHLKVSKDENGVSVDQSLYRSMIGSLLYLTASRHDIAFDVGVCARYQVEPKSSHINQVKRILKYVNGTSDYRMLYTHGSGSVLTGYCDADWAGSADDRKNT</sequence>
<evidence type="ECO:0000256" key="1">
    <source>
        <dbReference type="SAM" id="SignalP"/>
    </source>
</evidence>
<dbReference type="AlphaFoldDB" id="A0A9D4YNS0"/>
<proteinExistence type="predicted"/>
<reference evidence="2 3" key="1">
    <citation type="journal article" date="2022" name="Nat. Genet.">
        <title>Improved pea reference genome and pan-genome highlight genomic features and evolutionary characteristics.</title>
        <authorList>
            <person name="Yang T."/>
            <person name="Liu R."/>
            <person name="Luo Y."/>
            <person name="Hu S."/>
            <person name="Wang D."/>
            <person name="Wang C."/>
            <person name="Pandey M.K."/>
            <person name="Ge S."/>
            <person name="Xu Q."/>
            <person name="Li N."/>
            <person name="Li G."/>
            <person name="Huang Y."/>
            <person name="Saxena R.K."/>
            <person name="Ji Y."/>
            <person name="Li M."/>
            <person name="Yan X."/>
            <person name="He Y."/>
            <person name="Liu Y."/>
            <person name="Wang X."/>
            <person name="Xiang C."/>
            <person name="Varshney R.K."/>
            <person name="Ding H."/>
            <person name="Gao S."/>
            <person name="Zong X."/>
        </authorList>
    </citation>
    <scope>NUCLEOTIDE SEQUENCE [LARGE SCALE GENOMIC DNA]</scope>
    <source>
        <strain evidence="2 3">cv. Zhongwan 6</strain>
    </source>
</reference>
<dbReference type="Gramene" id="Psat01G0119700-T1">
    <property type="protein sequence ID" value="KAI5442039.1"/>
    <property type="gene ID" value="KIW84_011197"/>
</dbReference>
<keyword evidence="1" id="KW-0732">Signal</keyword>
<evidence type="ECO:0000313" key="2">
    <source>
        <dbReference type="EMBL" id="KAI5442039.1"/>
    </source>
</evidence>
<organism evidence="2 3">
    <name type="scientific">Pisum sativum</name>
    <name type="common">Garden pea</name>
    <name type="synonym">Lathyrus oleraceus</name>
    <dbReference type="NCBI Taxonomy" id="3888"/>
    <lineage>
        <taxon>Eukaryota</taxon>
        <taxon>Viridiplantae</taxon>
        <taxon>Streptophyta</taxon>
        <taxon>Embryophyta</taxon>
        <taxon>Tracheophyta</taxon>
        <taxon>Spermatophyta</taxon>
        <taxon>Magnoliopsida</taxon>
        <taxon>eudicotyledons</taxon>
        <taxon>Gunneridae</taxon>
        <taxon>Pentapetalae</taxon>
        <taxon>rosids</taxon>
        <taxon>fabids</taxon>
        <taxon>Fabales</taxon>
        <taxon>Fabaceae</taxon>
        <taxon>Papilionoideae</taxon>
        <taxon>50 kb inversion clade</taxon>
        <taxon>NPAAA clade</taxon>
        <taxon>Hologalegina</taxon>
        <taxon>IRL clade</taxon>
        <taxon>Fabeae</taxon>
        <taxon>Lathyrus</taxon>
    </lineage>
</organism>
<evidence type="ECO:0000313" key="3">
    <source>
        <dbReference type="Proteomes" id="UP001058974"/>
    </source>
</evidence>